<reference evidence="3" key="1">
    <citation type="journal article" date="2021" name="Mol. Ecol. Resour.">
        <title>Apolygus lucorum genome provides insights into omnivorousness and mesophyll feeding.</title>
        <authorList>
            <person name="Liu Y."/>
            <person name="Liu H."/>
            <person name="Wang H."/>
            <person name="Huang T."/>
            <person name="Liu B."/>
            <person name="Yang B."/>
            <person name="Yin L."/>
            <person name="Li B."/>
            <person name="Zhang Y."/>
            <person name="Zhang S."/>
            <person name="Jiang F."/>
            <person name="Zhang X."/>
            <person name="Ren Y."/>
            <person name="Wang B."/>
            <person name="Wang S."/>
            <person name="Lu Y."/>
            <person name="Wu K."/>
            <person name="Fan W."/>
            <person name="Wang G."/>
        </authorList>
    </citation>
    <scope>NUCLEOTIDE SEQUENCE</scope>
    <source>
        <strain evidence="3">12Hb</strain>
    </source>
</reference>
<dbReference type="OrthoDB" id="6157510at2759"/>
<protein>
    <submittedName>
        <fullName evidence="3">Uncharacterized protein</fullName>
    </submittedName>
</protein>
<feature type="compositionally biased region" description="Polar residues" evidence="1">
    <location>
        <begin position="9"/>
        <end position="28"/>
    </location>
</feature>
<feature type="region of interest" description="Disordered" evidence="1">
    <location>
        <begin position="1"/>
        <end position="38"/>
    </location>
</feature>
<dbReference type="InterPro" id="IPR040350">
    <property type="entry name" value="TMEM272"/>
</dbReference>
<comment type="caution">
    <text evidence="3">The sequence shown here is derived from an EMBL/GenBank/DDBJ whole genome shotgun (WGS) entry which is preliminary data.</text>
</comment>
<evidence type="ECO:0000256" key="1">
    <source>
        <dbReference type="SAM" id="MobiDB-lite"/>
    </source>
</evidence>
<dbReference type="Proteomes" id="UP000466442">
    <property type="component" value="Linkage Group LG9"/>
</dbReference>
<feature type="transmembrane region" description="Helical" evidence="2">
    <location>
        <begin position="163"/>
        <end position="183"/>
    </location>
</feature>
<sequence length="294" mass="33110">MFVPGRSGGNNRSPSPYRNQRNNYTTQDSAGSRRASSSVSQLRPIQGVKAIFIGPALLSSQVALARKDSLAQVVSGDERRHLCEQTKLNSESAGIAAYGSVVYQLNHANMEASGTCDFVFRGFGIVYRTVVVTVVLICLAALPLVMFIMGLQFVRDCPKEPIIPVYMIVGGIFGTIKIIWLIWRQIRSRRFERRRERNGQEQDPLSTPSRVADMLLTLFLLTWFILGNVWILGIYWPDPSPTLYEPNNWCHKTLYVFSLVHLIVLYSVIGLMVLVFIVLLTCQICLCNLFDLCK</sequence>
<keyword evidence="2" id="KW-0812">Transmembrane</keyword>
<name>A0A6A4JMY1_APOLU</name>
<feature type="compositionally biased region" description="Low complexity" evidence="1">
    <location>
        <begin position="29"/>
        <end position="38"/>
    </location>
</feature>
<dbReference type="EMBL" id="WIXP02000009">
    <property type="protein sequence ID" value="KAF6205398.1"/>
    <property type="molecule type" value="Genomic_DNA"/>
</dbReference>
<proteinExistence type="predicted"/>
<feature type="transmembrane region" description="Helical" evidence="2">
    <location>
        <begin position="215"/>
        <end position="236"/>
    </location>
</feature>
<evidence type="ECO:0000313" key="4">
    <source>
        <dbReference type="Proteomes" id="UP000466442"/>
    </source>
</evidence>
<feature type="transmembrane region" description="Helical" evidence="2">
    <location>
        <begin position="256"/>
        <end position="280"/>
    </location>
</feature>
<organism evidence="3 4">
    <name type="scientific">Apolygus lucorum</name>
    <name type="common">Small green plant bug</name>
    <name type="synonym">Lygocoris lucorum</name>
    <dbReference type="NCBI Taxonomy" id="248454"/>
    <lineage>
        <taxon>Eukaryota</taxon>
        <taxon>Metazoa</taxon>
        <taxon>Ecdysozoa</taxon>
        <taxon>Arthropoda</taxon>
        <taxon>Hexapoda</taxon>
        <taxon>Insecta</taxon>
        <taxon>Pterygota</taxon>
        <taxon>Neoptera</taxon>
        <taxon>Paraneoptera</taxon>
        <taxon>Hemiptera</taxon>
        <taxon>Heteroptera</taxon>
        <taxon>Panheteroptera</taxon>
        <taxon>Cimicomorpha</taxon>
        <taxon>Miridae</taxon>
        <taxon>Mirini</taxon>
        <taxon>Apolygus</taxon>
    </lineage>
</organism>
<dbReference type="PANTHER" id="PTHR33444:SF7">
    <property type="entry name" value="TRANSMEMBRANE PROTEIN 272"/>
    <property type="match status" value="1"/>
</dbReference>
<keyword evidence="2" id="KW-1133">Transmembrane helix</keyword>
<evidence type="ECO:0000313" key="3">
    <source>
        <dbReference type="EMBL" id="KAF6205398.1"/>
    </source>
</evidence>
<gene>
    <name evidence="3" type="ORF">GE061_019570</name>
</gene>
<keyword evidence="4" id="KW-1185">Reference proteome</keyword>
<feature type="transmembrane region" description="Helical" evidence="2">
    <location>
        <begin position="130"/>
        <end position="151"/>
    </location>
</feature>
<accession>A0A6A4JMY1</accession>
<evidence type="ECO:0000256" key="2">
    <source>
        <dbReference type="SAM" id="Phobius"/>
    </source>
</evidence>
<dbReference type="AlphaFoldDB" id="A0A6A4JMY1"/>
<keyword evidence="2" id="KW-0472">Membrane</keyword>
<dbReference type="PANTHER" id="PTHR33444">
    <property type="entry name" value="SI:DKEY-19B23.12-RELATED"/>
    <property type="match status" value="1"/>
</dbReference>